<feature type="region of interest" description="Disordered" evidence="1">
    <location>
        <begin position="42"/>
        <end position="62"/>
    </location>
</feature>
<comment type="caution">
    <text evidence="3">The sequence shown here is derived from an EMBL/GenBank/DDBJ whole genome shotgun (WGS) entry which is preliminary data.</text>
</comment>
<dbReference type="Proteomes" id="UP000282028">
    <property type="component" value="Unassembled WGS sequence"/>
</dbReference>
<evidence type="ECO:0000256" key="2">
    <source>
        <dbReference type="SAM" id="Phobius"/>
    </source>
</evidence>
<keyword evidence="2" id="KW-0472">Membrane</keyword>
<organism evidence="3 4">
    <name type="scientific">Brevibacillus invocatus</name>
    <dbReference type="NCBI Taxonomy" id="173959"/>
    <lineage>
        <taxon>Bacteria</taxon>
        <taxon>Bacillati</taxon>
        <taxon>Bacillota</taxon>
        <taxon>Bacilli</taxon>
        <taxon>Bacillales</taxon>
        <taxon>Paenibacillaceae</taxon>
        <taxon>Brevibacillus</taxon>
    </lineage>
</organism>
<evidence type="ECO:0000256" key="1">
    <source>
        <dbReference type="SAM" id="MobiDB-lite"/>
    </source>
</evidence>
<accession>A0A3M8BNR5</accession>
<sequence length="62" mass="6921">MNETTITIIAGLIAVLAICIIYRHVSLTIQIRDIVNVSLQANKEQESPKKEEPKVSDPSMEK</sequence>
<keyword evidence="2" id="KW-1133">Transmembrane helix</keyword>
<protein>
    <submittedName>
        <fullName evidence="3">Uncharacterized protein</fullName>
    </submittedName>
</protein>
<reference evidence="3 4" key="1">
    <citation type="submission" date="2018-10" db="EMBL/GenBank/DDBJ databases">
        <title>Phylogenomics of Brevibacillus.</title>
        <authorList>
            <person name="Dunlap C."/>
        </authorList>
    </citation>
    <scope>NUCLEOTIDE SEQUENCE [LARGE SCALE GENOMIC DNA]</scope>
    <source>
        <strain evidence="3 4">JCM 12215</strain>
    </source>
</reference>
<evidence type="ECO:0000313" key="4">
    <source>
        <dbReference type="Proteomes" id="UP000282028"/>
    </source>
</evidence>
<dbReference type="RefSeq" id="WP_122911398.1">
    <property type="nucleotide sequence ID" value="NZ_CBCSBE010000059.1"/>
</dbReference>
<dbReference type="EMBL" id="RHHR01000078">
    <property type="protein sequence ID" value="RNB65041.1"/>
    <property type="molecule type" value="Genomic_DNA"/>
</dbReference>
<proteinExistence type="predicted"/>
<keyword evidence="4" id="KW-1185">Reference proteome</keyword>
<feature type="compositionally biased region" description="Basic and acidic residues" evidence="1">
    <location>
        <begin position="43"/>
        <end position="62"/>
    </location>
</feature>
<keyword evidence="2" id="KW-0812">Transmembrane</keyword>
<name>A0A3M8BNR5_9BACL</name>
<gene>
    <name evidence="3" type="ORF">EDM52_23900</name>
</gene>
<evidence type="ECO:0000313" key="3">
    <source>
        <dbReference type="EMBL" id="RNB65041.1"/>
    </source>
</evidence>
<feature type="transmembrane region" description="Helical" evidence="2">
    <location>
        <begin position="6"/>
        <end position="25"/>
    </location>
</feature>
<dbReference type="AlphaFoldDB" id="A0A3M8BNR5"/>